<evidence type="ECO:0000313" key="3">
    <source>
        <dbReference type="Proteomes" id="UP000321058"/>
    </source>
</evidence>
<name>A0A512N7P0_9HYPH</name>
<protein>
    <submittedName>
        <fullName evidence="2">Uncharacterized protein</fullName>
    </submittedName>
</protein>
<comment type="caution">
    <text evidence="2">The sequence shown here is derived from an EMBL/GenBank/DDBJ whole genome shotgun (WGS) entry which is preliminary data.</text>
</comment>
<evidence type="ECO:0000256" key="1">
    <source>
        <dbReference type="SAM" id="MobiDB-lite"/>
    </source>
</evidence>
<keyword evidence="3" id="KW-1185">Reference proteome</keyword>
<dbReference type="RefSeq" id="WP_147148463.1">
    <property type="nucleotide sequence ID" value="NZ_BKAJ01000031.1"/>
</dbReference>
<accession>A0A512N7P0</accession>
<gene>
    <name evidence="2" type="ORF">RSO01_18570</name>
</gene>
<feature type="compositionally biased region" description="Pro residues" evidence="1">
    <location>
        <begin position="306"/>
        <end position="321"/>
    </location>
</feature>
<sequence>MANVQTGGNQANNIAEFIQTLDQQNPYEMGYFGGLKWHVDRINGDYYDVNLVKQLNVLQDNDKVQVTASDHFKFWTTGENGQDNVAIVDHGGTQYDLVIVTGDYFGANWIFQTNILLNSDYVLVNAGQGGAGSETVSTGANWLLNSAALVDLGGPGKELTPDMQALISALQNGTSTMDLANGFVVPGDGSGTMNVLFITGNYYDLNVLEQINVVSDSDVVMQTLQNGEAGYVATGANELANKALMVDLGPLGGQYVGGTQYAEATLVQTNIIAQSADVVPAPSAVVLGDPAKLAPEAAALVAHGPAPAPPPPEESTAPPPSDSASHTTSDPLASVLS</sequence>
<dbReference type="Proteomes" id="UP000321058">
    <property type="component" value="Unassembled WGS sequence"/>
</dbReference>
<dbReference type="OrthoDB" id="8283038at2"/>
<feature type="compositionally biased region" description="Low complexity" evidence="1">
    <location>
        <begin position="322"/>
        <end position="331"/>
    </location>
</feature>
<proteinExistence type="predicted"/>
<dbReference type="AlphaFoldDB" id="A0A512N7P0"/>
<evidence type="ECO:0000313" key="2">
    <source>
        <dbReference type="EMBL" id="GEP54691.1"/>
    </source>
</evidence>
<feature type="region of interest" description="Disordered" evidence="1">
    <location>
        <begin position="300"/>
        <end position="337"/>
    </location>
</feature>
<reference evidence="2 3" key="1">
    <citation type="submission" date="2019-07" db="EMBL/GenBank/DDBJ databases">
        <title>Whole genome shotgun sequence of Reyranella soli NBRC 108950.</title>
        <authorList>
            <person name="Hosoyama A."/>
            <person name="Uohara A."/>
            <person name="Ohji S."/>
            <person name="Ichikawa N."/>
        </authorList>
    </citation>
    <scope>NUCLEOTIDE SEQUENCE [LARGE SCALE GENOMIC DNA]</scope>
    <source>
        <strain evidence="2 3">NBRC 108950</strain>
    </source>
</reference>
<organism evidence="2 3">
    <name type="scientific">Reyranella soli</name>
    <dbReference type="NCBI Taxonomy" id="1230389"/>
    <lineage>
        <taxon>Bacteria</taxon>
        <taxon>Pseudomonadati</taxon>
        <taxon>Pseudomonadota</taxon>
        <taxon>Alphaproteobacteria</taxon>
        <taxon>Hyphomicrobiales</taxon>
        <taxon>Reyranellaceae</taxon>
        <taxon>Reyranella</taxon>
    </lineage>
</organism>
<dbReference type="EMBL" id="BKAJ01000031">
    <property type="protein sequence ID" value="GEP54691.1"/>
    <property type="molecule type" value="Genomic_DNA"/>
</dbReference>